<evidence type="ECO:0000313" key="1">
    <source>
        <dbReference type="EMBL" id="KFD57786.1"/>
    </source>
</evidence>
<protein>
    <submittedName>
        <fullName evidence="1">Uncharacterized protein</fullName>
    </submittedName>
</protein>
<evidence type="ECO:0000313" key="2">
    <source>
        <dbReference type="EMBL" id="KFD65489.1"/>
    </source>
</evidence>
<keyword evidence="3" id="KW-1185">Reference proteome</keyword>
<gene>
    <name evidence="1" type="ORF">M513_01456</name>
    <name evidence="2" type="ORF">M514_01456</name>
</gene>
<evidence type="ECO:0000313" key="3">
    <source>
        <dbReference type="Proteomes" id="UP000030764"/>
    </source>
</evidence>
<dbReference type="Proteomes" id="UP000030758">
    <property type="component" value="Unassembled WGS sequence"/>
</dbReference>
<accession>A0A085MKP0</accession>
<dbReference type="EMBL" id="KL367537">
    <property type="protein sequence ID" value="KFD65489.1"/>
    <property type="molecule type" value="Genomic_DNA"/>
</dbReference>
<dbReference type="EMBL" id="KL363187">
    <property type="protein sequence ID" value="KFD57786.1"/>
    <property type="molecule type" value="Genomic_DNA"/>
</dbReference>
<dbReference type="Proteomes" id="UP000030764">
    <property type="component" value="Unassembled WGS sequence"/>
</dbReference>
<organism evidence="1 3">
    <name type="scientific">Trichuris suis</name>
    <name type="common">pig whipworm</name>
    <dbReference type="NCBI Taxonomy" id="68888"/>
    <lineage>
        <taxon>Eukaryota</taxon>
        <taxon>Metazoa</taxon>
        <taxon>Ecdysozoa</taxon>
        <taxon>Nematoda</taxon>
        <taxon>Enoplea</taxon>
        <taxon>Dorylaimia</taxon>
        <taxon>Trichinellida</taxon>
        <taxon>Trichuridae</taxon>
        <taxon>Trichuris</taxon>
    </lineage>
</organism>
<dbReference type="AlphaFoldDB" id="A0A085MKP0"/>
<proteinExistence type="predicted"/>
<reference evidence="1 3" key="1">
    <citation type="journal article" date="2014" name="Nat. Genet.">
        <title>Genome and transcriptome of the porcine whipworm Trichuris suis.</title>
        <authorList>
            <person name="Jex A.R."/>
            <person name="Nejsum P."/>
            <person name="Schwarz E.M."/>
            <person name="Hu L."/>
            <person name="Young N.D."/>
            <person name="Hall R.S."/>
            <person name="Korhonen P.K."/>
            <person name="Liao S."/>
            <person name="Thamsborg S."/>
            <person name="Xia J."/>
            <person name="Xu P."/>
            <person name="Wang S."/>
            <person name="Scheerlinck J.P."/>
            <person name="Hofmann A."/>
            <person name="Sternberg P.W."/>
            <person name="Wang J."/>
            <person name="Gasser R.B."/>
        </authorList>
    </citation>
    <scope>NUCLEOTIDE SEQUENCE [LARGE SCALE GENOMIC DNA]</scope>
    <source>
        <strain evidence="2">DCEP-RM93F</strain>
        <strain evidence="1">DCEP-RM93M</strain>
    </source>
</reference>
<sequence length="89" mass="9896">MAKQECLNSVGIEPNRHGVGCQASTTKSKTSRLIELQSTSKQEKYNADNRSLSACAKLEWFDTCEVCLSIETLISSDAMVKEDAFLHIR</sequence>
<name>A0A085MKP0_9BILA</name>